<evidence type="ECO:0000313" key="13">
    <source>
        <dbReference type="Proteomes" id="UP001153737"/>
    </source>
</evidence>
<dbReference type="AlphaFoldDB" id="A0A9P0GUF0"/>
<feature type="domain" description="RING-CH-type" evidence="11">
    <location>
        <begin position="43"/>
        <end position="103"/>
    </location>
</feature>
<keyword evidence="7" id="KW-0862">Zinc</keyword>
<evidence type="ECO:0000256" key="9">
    <source>
        <dbReference type="ARBA" id="ARBA00023136"/>
    </source>
</evidence>
<evidence type="ECO:0000256" key="1">
    <source>
        <dbReference type="ARBA" id="ARBA00004141"/>
    </source>
</evidence>
<keyword evidence="6" id="KW-0833">Ubl conjugation pathway</keyword>
<dbReference type="OrthoDB" id="273089at2759"/>
<comment type="subcellular location">
    <subcellularLocation>
        <location evidence="1">Membrane</location>
        <topology evidence="1">Multi-pass membrane protein</topology>
    </subcellularLocation>
</comment>
<evidence type="ECO:0000256" key="3">
    <source>
        <dbReference type="ARBA" id="ARBA00022692"/>
    </source>
</evidence>
<evidence type="ECO:0000256" key="8">
    <source>
        <dbReference type="ARBA" id="ARBA00022989"/>
    </source>
</evidence>
<accession>A0A9P0GUF0</accession>
<dbReference type="GO" id="GO:0004842">
    <property type="term" value="F:ubiquitin-protein transferase activity"/>
    <property type="evidence" value="ECO:0007669"/>
    <property type="project" value="TreeGrafter"/>
</dbReference>
<proteinExistence type="predicted"/>
<reference evidence="12" key="2">
    <citation type="submission" date="2022-10" db="EMBL/GenBank/DDBJ databases">
        <authorList>
            <consortium name="ENA_rothamsted_submissions"/>
            <consortium name="culmorum"/>
            <person name="King R."/>
        </authorList>
    </citation>
    <scope>NUCLEOTIDE SEQUENCE</scope>
</reference>
<dbReference type="GO" id="GO:0008270">
    <property type="term" value="F:zinc ion binding"/>
    <property type="evidence" value="ECO:0007669"/>
    <property type="project" value="UniProtKB-KW"/>
</dbReference>
<keyword evidence="2" id="KW-0808">Transferase</keyword>
<evidence type="ECO:0000256" key="4">
    <source>
        <dbReference type="ARBA" id="ARBA00022723"/>
    </source>
</evidence>
<dbReference type="Gene3D" id="3.30.40.10">
    <property type="entry name" value="Zinc/RING finger domain, C3HC4 (zinc finger)"/>
    <property type="match status" value="1"/>
</dbReference>
<organism evidence="12 13">
    <name type="scientific">Phaedon cochleariae</name>
    <name type="common">Mustard beetle</name>
    <dbReference type="NCBI Taxonomy" id="80249"/>
    <lineage>
        <taxon>Eukaryota</taxon>
        <taxon>Metazoa</taxon>
        <taxon>Ecdysozoa</taxon>
        <taxon>Arthropoda</taxon>
        <taxon>Hexapoda</taxon>
        <taxon>Insecta</taxon>
        <taxon>Pterygota</taxon>
        <taxon>Neoptera</taxon>
        <taxon>Endopterygota</taxon>
        <taxon>Coleoptera</taxon>
        <taxon>Polyphaga</taxon>
        <taxon>Cucujiformia</taxon>
        <taxon>Chrysomeloidea</taxon>
        <taxon>Chrysomelidae</taxon>
        <taxon>Chrysomelinae</taxon>
        <taxon>Chrysomelini</taxon>
        <taxon>Phaedon</taxon>
    </lineage>
</organism>
<evidence type="ECO:0000256" key="2">
    <source>
        <dbReference type="ARBA" id="ARBA00022679"/>
    </source>
</evidence>
<dbReference type="GO" id="GO:0016567">
    <property type="term" value="P:protein ubiquitination"/>
    <property type="evidence" value="ECO:0007669"/>
    <property type="project" value="TreeGrafter"/>
</dbReference>
<dbReference type="EMBL" id="OU896710">
    <property type="protein sequence ID" value="CAH1163754.1"/>
    <property type="molecule type" value="Genomic_DNA"/>
</dbReference>
<sequence length="232" mass="26208">MSDEIKSFQSIDKLKVVSGIGPEKTSSHKTLSKISVHKSPKHVQSVASIVCRICHTNTVNEALISPCNCKGSLAYVHLSCLERWLNQSSRSYCELCMFRYSSVQTKRYGLCRGIRLWMGHPRNRGHVRSDAIIAVLLTLVTSGLLTCSFLGMEYFVSEGGKLGIQRKWIRTSVSMFILAVVMGYVVTIYLIIRDQVIPWHRWWISTVDIRLVLPSSVNCKFFKGNDSVSSQM</sequence>
<dbReference type="Proteomes" id="UP001153737">
    <property type="component" value="Chromosome 4"/>
</dbReference>
<evidence type="ECO:0000259" key="11">
    <source>
        <dbReference type="PROSITE" id="PS51292"/>
    </source>
</evidence>
<name>A0A9P0GUF0_PHACE</name>
<dbReference type="SUPFAM" id="SSF57850">
    <property type="entry name" value="RING/U-box"/>
    <property type="match status" value="1"/>
</dbReference>
<dbReference type="InterPro" id="IPR013083">
    <property type="entry name" value="Znf_RING/FYVE/PHD"/>
</dbReference>
<keyword evidence="4" id="KW-0479">Metal-binding</keyword>
<dbReference type="InterPro" id="IPR011016">
    <property type="entry name" value="Znf_RING-CH"/>
</dbReference>
<keyword evidence="13" id="KW-1185">Reference proteome</keyword>
<keyword evidence="9 10" id="KW-0472">Membrane</keyword>
<feature type="transmembrane region" description="Helical" evidence="10">
    <location>
        <begin position="172"/>
        <end position="192"/>
    </location>
</feature>
<feature type="transmembrane region" description="Helical" evidence="10">
    <location>
        <begin position="131"/>
        <end position="152"/>
    </location>
</feature>
<evidence type="ECO:0000256" key="5">
    <source>
        <dbReference type="ARBA" id="ARBA00022771"/>
    </source>
</evidence>
<evidence type="ECO:0000256" key="10">
    <source>
        <dbReference type="SAM" id="Phobius"/>
    </source>
</evidence>
<dbReference type="PROSITE" id="PS51292">
    <property type="entry name" value="ZF_RING_CH"/>
    <property type="match status" value="1"/>
</dbReference>
<keyword evidence="8 10" id="KW-1133">Transmembrane helix</keyword>
<keyword evidence="3 10" id="KW-0812">Transmembrane</keyword>
<dbReference type="Pfam" id="PF12906">
    <property type="entry name" value="RINGv"/>
    <property type="match status" value="1"/>
</dbReference>
<keyword evidence="5" id="KW-0863">Zinc-finger</keyword>
<gene>
    <name evidence="12" type="ORF">PHAECO_LOCUS8173</name>
</gene>
<evidence type="ECO:0000256" key="7">
    <source>
        <dbReference type="ARBA" id="ARBA00022833"/>
    </source>
</evidence>
<dbReference type="GO" id="GO:0016020">
    <property type="term" value="C:membrane"/>
    <property type="evidence" value="ECO:0007669"/>
    <property type="project" value="UniProtKB-SubCell"/>
</dbReference>
<dbReference type="SMART" id="SM00744">
    <property type="entry name" value="RINGv"/>
    <property type="match status" value="1"/>
</dbReference>
<evidence type="ECO:0000313" key="12">
    <source>
        <dbReference type="EMBL" id="CAH1163754.1"/>
    </source>
</evidence>
<dbReference type="PANTHER" id="PTHR46065">
    <property type="entry name" value="E3 UBIQUITIN-PROTEIN LIGASE MARCH 2/3 FAMILY MEMBER"/>
    <property type="match status" value="1"/>
</dbReference>
<dbReference type="PANTHER" id="PTHR46065:SF3">
    <property type="entry name" value="FI20425P1"/>
    <property type="match status" value="1"/>
</dbReference>
<evidence type="ECO:0000256" key="6">
    <source>
        <dbReference type="ARBA" id="ARBA00022786"/>
    </source>
</evidence>
<protein>
    <recommendedName>
        <fullName evidence="11">RING-CH-type domain-containing protein</fullName>
    </recommendedName>
</protein>
<reference evidence="12" key="1">
    <citation type="submission" date="2022-01" db="EMBL/GenBank/DDBJ databases">
        <authorList>
            <person name="King R."/>
        </authorList>
    </citation>
    <scope>NUCLEOTIDE SEQUENCE</scope>
</reference>